<reference evidence="1" key="1">
    <citation type="submission" date="2022-11" db="EMBL/GenBank/DDBJ databases">
        <authorList>
            <person name="Graham C."/>
            <person name="Newman J.D."/>
        </authorList>
    </citation>
    <scope>NUCLEOTIDE SEQUENCE</scope>
    <source>
        <strain evidence="1">DSM 19486</strain>
    </source>
</reference>
<dbReference type="InterPro" id="IPR012340">
    <property type="entry name" value="NA-bd_OB-fold"/>
</dbReference>
<evidence type="ECO:0000313" key="1">
    <source>
        <dbReference type="EMBL" id="MCX3264867.1"/>
    </source>
</evidence>
<dbReference type="Proteomes" id="UP001142592">
    <property type="component" value="Unassembled WGS sequence"/>
</dbReference>
<dbReference type="EMBL" id="JAPJUH010000002">
    <property type="protein sequence ID" value="MCX3264867.1"/>
    <property type="molecule type" value="Genomic_DNA"/>
</dbReference>
<dbReference type="AlphaFoldDB" id="A0A9X3I8I7"/>
<evidence type="ECO:0008006" key="3">
    <source>
        <dbReference type="Google" id="ProtNLM"/>
    </source>
</evidence>
<sequence>MRNGMILSLNNKAGIGVIKDSNDQHILFYIEQQIASFKRGQVVYFEIKYLEGVLRAVNVTVIIDGRIYDKNDKQG</sequence>
<keyword evidence="2" id="KW-1185">Reference proteome</keyword>
<proteinExistence type="predicted"/>
<accession>A0A9X3I8I7</accession>
<organism evidence="1 2">
    <name type="scientific">Pedobacter agri</name>
    <dbReference type="NCBI Taxonomy" id="454586"/>
    <lineage>
        <taxon>Bacteria</taxon>
        <taxon>Pseudomonadati</taxon>
        <taxon>Bacteroidota</taxon>
        <taxon>Sphingobacteriia</taxon>
        <taxon>Sphingobacteriales</taxon>
        <taxon>Sphingobacteriaceae</taxon>
        <taxon>Pedobacter</taxon>
    </lineage>
</organism>
<evidence type="ECO:0000313" key="2">
    <source>
        <dbReference type="Proteomes" id="UP001142592"/>
    </source>
</evidence>
<dbReference type="Gene3D" id="2.40.50.140">
    <property type="entry name" value="Nucleic acid-binding proteins"/>
    <property type="match status" value="1"/>
</dbReference>
<protein>
    <recommendedName>
        <fullName evidence="3">CSD domain-containing protein</fullName>
    </recommendedName>
</protein>
<dbReference type="RefSeq" id="WP_010600244.1">
    <property type="nucleotide sequence ID" value="NZ_JAPJUH010000002.1"/>
</dbReference>
<gene>
    <name evidence="1" type="ORF">OQZ29_08935</name>
</gene>
<comment type="caution">
    <text evidence="1">The sequence shown here is derived from an EMBL/GenBank/DDBJ whole genome shotgun (WGS) entry which is preliminary data.</text>
</comment>
<name>A0A9X3I8I7_9SPHI</name>